<dbReference type="GO" id="GO:0046872">
    <property type="term" value="F:metal ion binding"/>
    <property type="evidence" value="ECO:0007669"/>
    <property type="project" value="UniProtKB-KW"/>
</dbReference>
<dbReference type="OrthoDB" id="10250730at2759"/>
<dbReference type="GO" id="GO:0016787">
    <property type="term" value="F:hydrolase activity"/>
    <property type="evidence" value="ECO:0007669"/>
    <property type="project" value="UniProtKB-KW"/>
</dbReference>
<dbReference type="HOGENOM" id="CLU_030571_1_0_1"/>
<organism evidence="7 8">
    <name type="scientific">Phlebiopsis gigantea (strain 11061_1 CR5-6)</name>
    <name type="common">White-rot fungus</name>
    <name type="synonym">Peniophora gigantea</name>
    <dbReference type="NCBI Taxonomy" id="745531"/>
    <lineage>
        <taxon>Eukaryota</taxon>
        <taxon>Fungi</taxon>
        <taxon>Dikarya</taxon>
        <taxon>Basidiomycota</taxon>
        <taxon>Agaricomycotina</taxon>
        <taxon>Agaricomycetes</taxon>
        <taxon>Polyporales</taxon>
        <taxon>Phanerochaetaceae</taxon>
        <taxon>Phlebiopsis</taxon>
    </lineage>
</organism>
<evidence type="ECO:0000256" key="1">
    <source>
        <dbReference type="ARBA" id="ARBA00001947"/>
    </source>
</evidence>
<evidence type="ECO:0000259" key="6">
    <source>
        <dbReference type="SMART" id="SM00849"/>
    </source>
</evidence>
<evidence type="ECO:0000313" key="7">
    <source>
        <dbReference type="EMBL" id="KIP01907.1"/>
    </source>
</evidence>
<dbReference type="EMBL" id="KN840724">
    <property type="protein sequence ID" value="KIP01907.1"/>
    <property type="molecule type" value="Genomic_DNA"/>
</dbReference>
<dbReference type="SMART" id="SM00849">
    <property type="entry name" value="Lactamase_B"/>
    <property type="match status" value="1"/>
</dbReference>
<gene>
    <name evidence="7" type="ORF">PHLGIDRAFT_79929</name>
</gene>
<accession>A0A0C3RZJ6</accession>
<keyword evidence="3" id="KW-0479">Metal-binding</keyword>
<dbReference type="Gene3D" id="3.60.15.10">
    <property type="entry name" value="Ribonuclease Z/Hydroxyacylglutathione hydrolase-like"/>
    <property type="match status" value="1"/>
</dbReference>
<dbReference type="InterPro" id="IPR036866">
    <property type="entry name" value="RibonucZ/Hydroxyglut_hydro"/>
</dbReference>
<feature type="domain" description="Metallo-beta-lactamase" evidence="6">
    <location>
        <begin position="53"/>
        <end position="286"/>
    </location>
</feature>
<dbReference type="STRING" id="745531.A0A0C3RZJ6"/>
<dbReference type="Pfam" id="PF00753">
    <property type="entry name" value="Lactamase_B"/>
    <property type="match status" value="1"/>
</dbReference>
<dbReference type="PANTHER" id="PTHR42978:SF2">
    <property type="entry name" value="102 KBASES UNSTABLE REGION: FROM 1 TO 119443"/>
    <property type="match status" value="1"/>
</dbReference>
<reference evidence="7 8" key="1">
    <citation type="journal article" date="2014" name="PLoS Genet.">
        <title>Analysis of the Phlebiopsis gigantea genome, transcriptome and secretome provides insight into its pioneer colonization strategies of wood.</title>
        <authorList>
            <person name="Hori C."/>
            <person name="Ishida T."/>
            <person name="Igarashi K."/>
            <person name="Samejima M."/>
            <person name="Suzuki H."/>
            <person name="Master E."/>
            <person name="Ferreira P."/>
            <person name="Ruiz-Duenas F.J."/>
            <person name="Held B."/>
            <person name="Canessa P."/>
            <person name="Larrondo L.F."/>
            <person name="Schmoll M."/>
            <person name="Druzhinina I.S."/>
            <person name="Kubicek C.P."/>
            <person name="Gaskell J.A."/>
            <person name="Kersten P."/>
            <person name="St John F."/>
            <person name="Glasner J."/>
            <person name="Sabat G."/>
            <person name="Splinter BonDurant S."/>
            <person name="Syed K."/>
            <person name="Yadav J."/>
            <person name="Mgbeahuruike A.C."/>
            <person name="Kovalchuk A."/>
            <person name="Asiegbu F.O."/>
            <person name="Lackner G."/>
            <person name="Hoffmeister D."/>
            <person name="Rencoret J."/>
            <person name="Gutierrez A."/>
            <person name="Sun H."/>
            <person name="Lindquist E."/>
            <person name="Barry K."/>
            <person name="Riley R."/>
            <person name="Grigoriev I.V."/>
            <person name="Henrissat B."/>
            <person name="Kues U."/>
            <person name="Berka R.M."/>
            <person name="Martinez A.T."/>
            <person name="Covert S.F."/>
            <person name="Blanchette R.A."/>
            <person name="Cullen D."/>
        </authorList>
    </citation>
    <scope>NUCLEOTIDE SEQUENCE [LARGE SCALE GENOMIC DNA]</scope>
    <source>
        <strain evidence="7 8">11061_1 CR5-6</strain>
    </source>
</reference>
<evidence type="ECO:0000256" key="5">
    <source>
        <dbReference type="ARBA" id="ARBA00022833"/>
    </source>
</evidence>
<evidence type="ECO:0000256" key="4">
    <source>
        <dbReference type="ARBA" id="ARBA00022801"/>
    </source>
</evidence>
<dbReference type="AlphaFoldDB" id="A0A0C3RZJ6"/>
<dbReference type="Proteomes" id="UP000053257">
    <property type="component" value="Unassembled WGS sequence"/>
</dbReference>
<dbReference type="CDD" id="cd07730">
    <property type="entry name" value="metallo-hydrolase-like_MBL-fold"/>
    <property type="match status" value="1"/>
</dbReference>
<dbReference type="PANTHER" id="PTHR42978">
    <property type="entry name" value="QUORUM-QUENCHING LACTONASE YTNP-RELATED-RELATED"/>
    <property type="match status" value="1"/>
</dbReference>
<name>A0A0C3RZJ6_PHLG1</name>
<evidence type="ECO:0000256" key="3">
    <source>
        <dbReference type="ARBA" id="ARBA00022723"/>
    </source>
</evidence>
<sequence length="318" mass="35390">MTAQDSTPSLPSDTEDQVYVTVHAFTVGGLWFPAREVFQDSLHEPETVGSNIPFIAFLVTHPTKGRALFDLGLRKATVKNNEGYPPGMESTLEEFKVYCKEDMEGLLRQGGIEPTEIDRIIYSPHTYNFSHLHWDHVGDPTPFTSAEIILGAESKPLLAEAFPHNPASRTNAFPDDRTVTFVDFGAGDAQPFGTFARAVDLYDDGSLYLIDSPGHMPGNLALAARVGPGAFVLHAGDTCHSRESYDPATRPLSELNYADLETARATVQRLARLHREFDNVVVVLSHEKERVDEMPLFPTPLNEWALGEIEKRRRARKE</sequence>
<dbReference type="SUPFAM" id="SSF56281">
    <property type="entry name" value="Metallo-hydrolase/oxidoreductase"/>
    <property type="match status" value="1"/>
</dbReference>
<comment type="similarity">
    <text evidence="2">Belongs to the metallo-beta-lactamase superfamily.</text>
</comment>
<dbReference type="InterPro" id="IPR001279">
    <property type="entry name" value="Metallo-B-lactamas"/>
</dbReference>
<protein>
    <recommendedName>
        <fullName evidence="6">Metallo-beta-lactamase domain-containing protein</fullName>
    </recommendedName>
</protein>
<keyword evidence="5" id="KW-0862">Zinc</keyword>
<dbReference type="InterPro" id="IPR051013">
    <property type="entry name" value="MBL_superfamily_lactonases"/>
</dbReference>
<comment type="cofactor">
    <cofactor evidence="1">
        <name>Zn(2+)</name>
        <dbReference type="ChEBI" id="CHEBI:29105"/>
    </cofactor>
</comment>
<proteinExistence type="inferred from homology"/>
<evidence type="ECO:0000256" key="2">
    <source>
        <dbReference type="ARBA" id="ARBA00007749"/>
    </source>
</evidence>
<evidence type="ECO:0000313" key="8">
    <source>
        <dbReference type="Proteomes" id="UP000053257"/>
    </source>
</evidence>
<keyword evidence="8" id="KW-1185">Reference proteome</keyword>
<keyword evidence="4" id="KW-0378">Hydrolase</keyword>